<protein>
    <submittedName>
        <fullName evidence="2">Uncharacterized protein</fullName>
    </submittedName>
</protein>
<keyword evidence="1" id="KW-1133">Transmembrane helix</keyword>
<evidence type="ECO:0000313" key="2">
    <source>
        <dbReference type="EMBL" id="MFC7337557.1"/>
    </source>
</evidence>
<sequence length="287" mass="32087">MTPEVERFLELATRELESQPELREEAKGELMARVNHQGMPLEMLDLSEPIARLEGVKKRKRWLRRTLHVVGLMLLLLVIGLGVGLLVRNTVFLVQAQMMGSRYGVLGGVPAEDLGVGRWVRRTAPELPFSSQESAELAALLARNPGDRTIFPQYLLRLEREQGAGWAMSAEDVERAKHLDPENGFYSFVQIDSHLNRAFGGRASSRTSPPSSSVVSDEAEFAKALELFSEAANAEYFSDYSGDLRRKQLAAFPRAEGFLEDALHEMFTEQVIQLFGNYTSTGEKSTE</sequence>
<dbReference type="EMBL" id="JBHTBS010000004">
    <property type="protein sequence ID" value="MFC7337557.1"/>
    <property type="molecule type" value="Genomic_DNA"/>
</dbReference>
<feature type="transmembrane region" description="Helical" evidence="1">
    <location>
        <begin position="67"/>
        <end position="87"/>
    </location>
</feature>
<keyword evidence="1" id="KW-0472">Membrane</keyword>
<evidence type="ECO:0000256" key="1">
    <source>
        <dbReference type="SAM" id="Phobius"/>
    </source>
</evidence>
<proteinExistence type="predicted"/>
<accession>A0ABW2L5B4</accession>
<reference evidence="3" key="1">
    <citation type="journal article" date="2019" name="Int. J. Syst. Evol. Microbiol.">
        <title>The Global Catalogue of Microorganisms (GCM) 10K type strain sequencing project: providing services to taxonomists for standard genome sequencing and annotation.</title>
        <authorList>
            <consortium name="The Broad Institute Genomics Platform"/>
            <consortium name="The Broad Institute Genome Sequencing Center for Infectious Disease"/>
            <person name="Wu L."/>
            <person name="Ma J."/>
        </authorList>
    </citation>
    <scope>NUCLEOTIDE SEQUENCE [LARGE SCALE GENOMIC DNA]</scope>
    <source>
        <strain evidence="3">CGMCC 4.1467</strain>
    </source>
</reference>
<keyword evidence="1" id="KW-0812">Transmembrane</keyword>
<dbReference type="Proteomes" id="UP001596472">
    <property type="component" value="Unassembled WGS sequence"/>
</dbReference>
<organism evidence="2 3">
    <name type="scientific">Haloferula chungangensis</name>
    <dbReference type="NCBI Taxonomy" id="1048331"/>
    <lineage>
        <taxon>Bacteria</taxon>
        <taxon>Pseudomonadati</taxon>
        <taxon>Verrucomicrobiota</taxon>
        <taxon>Verrucomicrobiia</taxon>
        <taxon>Verrucomicrobiales</taxon>
        <taxon>Verrucomicrobiaceae</taxon>
        <taxon>Haloferula</taxon>
    </lineage>
</organism>
<keyword evidence="3" id="KW-1185">Reference proteome</keyword>
<name>A0ABW2L5B4_9BACT</name>
<dbReference type="RefSeq" id="WP_379711950.1">
    <property type="nucleotide sequence ID" value="NZ_JBHTBS010000004.1"/>
</dbReference>
<evidence type="ECO:0000313" key="3">
    <source>
        <dbReference type="Proteomes" id="UP001596472"/>
    </source>
</evidence>
<gene>
    <name evidence="2" type="ORF">ACFQY0_10245</name>
</gene>
<comment type="caution">
    <text evidence="2">The sequence shown here is derived from an EMBL/GenBank/DDBJ whole genome shotgun (WGS) entry which is preliminary data.</text>
</comment>